<keyword evidence="2" id="KW-1185">Reference proteome</keyword>
<dbReference type="Proteomes" id="UP001150581">
    <property type="component" value="Unassembled WGS sequence"/>
</dbReference>
<organism evidence="1 2">
    <name type="scientific">Kickxella alabastrina</name>
    <dbReference type="NCBI Taxonomy" id="61397"/>
    <lineage>
        <taxon>Eukaryota</taxon>
        <taxon>Fungi</taxon>
        <taxon>Fungi incertae sedis</taxon>
        <taxon>Zoopagomycota</taxon>
        <taxon>Kickxellomycotina</taxon>
        <taxon>Kickxellomycetes</taxon>
        <taxon>Kickxellales</taxon>
        <taxon>Kickxellaceae</taxon>
        <taxon>Kickxella</taxon>
    </lineage>
</organism>
<sequence length="1137" mass="121730">MNISGLSYLQYLLIDAFVAIYIFIHVHLSGNWSSIVPFSALRLDPQSRNDAFFKILGFYSSLVGTILFMVKDGIMATQEIQDVKLCQASVYAREDVVPLDQQQLPDIERGLMLWNLGTAFHLLALGCVMYGWASVSIRQLLGKTTLVSTTAALLMLATGIVGFAGGISSHFGVFSNISDMSRARSVSRLVTSTVFLVFLGMLVWVALRLARIIRQTRVRDPYATAAIVSASHKQYAQHPMAVLRYLLGMQALAWMQDSVVLLAVLLFVRVVFFLAFDISFLTPQQSAIRSMGSANTLNGMATLASSLLSVAMVRLLLPRKPDMMADVFTKVAELDPSARAVFFDGKAPDVRGLPVPQMSSAGNTRNHSLSSTGDANGRSRAPTTASLAVEKLMGSSTPVLAARPSTTATVTATTTPTQQQQHPYSPVLIDTRDKSMPVMSNGSLSPMLQQPMYPFSSGAKSADGPNFLQHIPYIDRNARENSYFSQGPWVHPVTHTFSPSASIAGSEVQGSTMMGSLANAGVVGLSAAGPFVSTPSVHLEQLVRSNTGAELVTIEGRQDMLRQSEAKNGSMLFSDPGSDMYYLGPANGTAQQSRTQVTASAYIPISSSNFALASSNQANGGSNLSDSVASNNTHPSGPSLRFEALQYYSTDNDKADSIISSYMRPDNESPQFKNVLAGHRTSSVISDEYQYQYEPMNAGSVSGNDGMCTVSSNPFDEHTASVATTSRLIPTVYVAEPIPENTTAEDEDGDGDESKGSLGNGPILIHRGSKASLRRKNTVERRKGGVQKETGFTESSNSSSINSSQDILASETASQSMLAAPAEIKSVSFSAQPAETIKKPDADKKARVFKSRMSAFDDPPAGQTSGASGATLLVSERPRKRDSATISAVPWDGANDKPASEVPLNAAEAFAHKKPLTINTMLHRQAPSTASIHSMRLSPESGSASLPNSLFRQSFSSLGRRSNDIFSSFSSINTSATGDVFYTPGASIANMANGSINGESNWLDALDSDILIDTPNASQTDFASPSVNYMDERPFTAPSRTAIINSHRHTLAAHEQTIGSTRSKLIIGDSNASQTSVDIANEVAGVRRTQTLRKARASDAHEIESSIQGPTEEDTTGALISALPMPTPTPSNDRMIL</sequence>
<proteinExistence type="predicted"/>
<protein>
    <submittedName>
        <fullName evidence="1">Uncharacterized protein</fullName>
    </submittedName>
</protein>
<name>A0ACC1IJE3_9FUNG</name>
<reference evidence="1" key="1">
    <citation type="submission" date="2022-07" db="EMBL/GenBank/DDBJ databases">
        <title>Phylogenomic reconstructions and comparative analyses of Kickxellomycotina fungi.</title>
        <authorList>
            <person name="Reynolds N.K."/>
            <person name="Stajich J.E."/>
            <person name="Barry K."/>
            <person name="Grigoriev I.V."/>
            <person name="Crous P."/>
            <person name="Smith M.E."/>
        </authorList>
    </citation>
    <scope>NUCLEOTIDE SEQUENCE</scope>
    <source>
        <strain evidence="1">Benny 63K</strain>
    </source>
</reference>
<gene>
    <name evidence="1" type="ORF">LPJ66_003573</name>
</gene>
<evidence type="ECO:0000313" key="1">
    <source>
        <dbReference type="EMBL" id="KAJ1897117.1"/>
    </source>
</evidence>
<evidence type="ECO:0000313" key="2">
    <source>
        <dbReference type="Proteomes" id="UP001150581"/>
    </source>
</evidence>
<dbReference type="EMBL" id="JANBPG010000365">
    <property type="protein sequence ID" value="KAJ1897117.1"/>
    <property type="molecule type" value="Genomic_DNA"/>
</dbReference>
<comment type="caution">
    <text evidence="1">The sequence shown here is derived from an EMBL/GenBank/DDBJ whole genome shotgun (WGS) entry which is preliminary data.</text>
</comment>
<accession>A0ACC1IJE3</accession>